<dbReference type="EMBL" id="VIGI01000013">
    <property type="protein sequence ID" value="KAB8292514.1"/>
    <property type="molecule type" value="Genomic_DNA"/>
</dbReference>
<evidence type="ECO:0000259" key="1">
    <source>
        <dbReference type="SMART" id="SM00881"/>
    </source>
</evidence>
<dbReference type="Proteomes" id="UP000326757">
    <property type="component" value="Unassembled WGS sequence"/>
</dbReference>
<dbReference type="PANTHER" id="PTHR33303:SF2">
    <property type="entry name" value="COA-BINDING DOMAIN-CONTAINING PROTEIN"/>
    <property type="match status" value="1"/>
</dbReference>
<feature type="domain" description="CoA-binding" evidence="1">
    <location>
        <begin position="89"/>
        <end position="186"/>
    </location>
</feature>
<dbReference type="AlphaFoldDB" id="A0A5N6JVQ6"/>
<gene>
    <name evidence="2" type="ORF">EYC80_008224</name>
</gene>
<proteinExistence type="predicted"/>
<dbReference type="OrthoDB" id="5138418at2759"/>
<evidence type="ECO:0000313" key="2">
    <source>
        <dbReference type="EMBL" id="KAB8292514.1"/>
    </source>
</evidence>
<dbReference type="Gene3D" id="3.40.50.720">
    <property type="entry name" value="NAD(P)-binding Rossmann-like Domain"/>
    <property type="match status" value="1"/>
</dbReference>
<protein>
    <recommendedName>
        <fullName evidence="1">CoA-binding domain-containing protein</fullName>
    </recommendedName>
</protein>
<dbReference type="Pfam" id="PF13380">
    <property type="entry name" value="CoA_binding_2"/>
    <property type="match status" value="1"/>
</dbReference>
<dbReference type="InterPro" id="IPR003781">
    <property type="entry name" value="CoA-bd"/>
</dbReference>
<name>A0A5N6JVQ6_MONLA</name>
<dbReference type="PANTHER" id="PTHR33303">
    <property type="entry name" value="CYTOPLASMIC PROTEIN-RELATED"/>
    <property type="match status" value="1"/>
</dbReference>
<dbReference type="InterPro" id="IPR036291">
    <property type="entry name" value="NAD(P)-bd_dom_sf"/>
</dbReference>
<organism evidence="2 3">
    <name type="scientific">Monilinia laxa</name>
    <name type="common">Brown rot fungus</name>
    <name type="synonym">Sclerotinia laxa</name>
    <dbReference type="NCBI Taxonomy" id="61186"/>
    <lineage>
        <taxon>Eukaryota</taxon>
        <taxon>Fungi</taxon>
        <taxon>Dikarya</taxon>
        <taxon>Ascomycota</taxon>
        <taxon>Pezizomycotina</taxon>
        <taxon>Leotiomycetes</taxon>
        <taxon>Helotiales</taxon>
        <taxon>Sclerotiniaceae</taxon>
        <taxon>Monilinia</taxon>
    </lineage>
</organism>
<comment type="caution">
    <text evidence="2">The sequence shown here is derived from an EMBL/GenBank/DDBJ whole genome shotgun (WGS) entry which is preliminary data.</text>
</comment>
<accession>A0A5N6JVQ6</accession>
<dbReference type="SMART" id="SM00881">
    <property type="entry name" value="CoA_binding"/>
    <property type="match status" value="1"/>
</dbReference>
<keyword evidence="3" id="KW-1185">Reference proteome</keyword>
<reference evidence="2 3" key="1">
    <citation type="submission" date="2019-06" db="EMBL/GenBank/DDBJ databases">
        <title>Genome Sequence of the Brown Rot Fungal Pathogen Monilinia laxa.</title>
        <authorList>
            <person name="De Miccolis Angelini R.M."/>
            <person name="Landi L."/>
            <person name="Abate D."/>
            <person name="Pollastro S."/>
            <person name="Romanazzi G."/>
            <person name="Faretra F."/>
        </authorList>
    </citation>
    <scope>NUCLEOTIDE SEQUENCE [LARGE SCALE GENOMIC DNA]</scope>
    <source>
        <strain evidence="2 3">Mlax316</strain>
    </source>
</reference>
<sequence>MMCDNGLLKDSRKTFLDPLYEECLFISEALPTTFLIQPGEPLSIYHDDSDINCELQYGTRLIFTHTETYIHTYSLMLRKMATDTAARTFFSSPYFAVVGASSDPAKFGHKIFAWYTAHGLPATPINPSSPTIKVGPTEYSTLPSISALPHPTETGVSIITPPKVTKKVLEEAKALGVKSVWLQPGTYDDEILGYALKEFEGGVGGEEGGTVGGEGWCVLVDGVRAAKAAGRDLKL</sequence>
<dbReference type="SUPFAM" id="SSF51735">
    <property type="entry name" value="NAD(P)-binding Rossmann-fold domains"/>
    <property type="match status" value="1"/>
</dbReference>
<evidence type="ECO:0000313" key="3">
    <source>
        <dbReference type="Proteomes" id="UP000326757"/>
    </source>
</evidence>